<dbReference type="FunFam" id="1.25.40.430:FF:000004">
    <property type="entry name" value="Mitotic spindle checkpoint protein BUBR1"/>
    <property type="match status" value="1"/>
</dbReference>
<name>A0AAQ3Q552_9LILI</name>
<proteinExistence type="predicted"/>
<keyword evidence="6" id="KW-0131">Cell cycle</keyword>
<keyword evidence="5" id="KW-0539">Nucleus</keyword>
<feature type="region of interest" description="Disordered" evidence="8">
    <location>
        <begin position="387"/>
        <end position="406"/>
    </location>
</feature>
<dbReference type="InterPro" id="IPR015661">
    <property type="entry name" value="Bub1/Mad3"/>
</dbReference>
<gene>
    <name evidence="10" type="ORF">Cni_G06818</name>
</gene>
<evidence type="ECO:0000256" key="2">
    <source>
        <dbReference type="ARBA" id="ARBA00004629"/>
    </source>
</evidence>
<dbReference type="AlphaFoldDB" id="A0AAQ3Q552"/>
<accession>A0AAQ3Q552</accession>
<protein>
    <submittedName>
        <fullName evidence="10">Mitotic spindle checkpoint protein BUBR1-like</fullName>
    </submittedName>
</protein>
<dbReference type="PROSITE" id="PS51489">
    <property type="entry name" value="BUB1_N"/>
    <property type="match status" value="1"/>
</dbReference>
<evidence type="ECO:0000256" key="1">
    <source>
        <dbReference type="ARBA" id="ARBA00004123"/>
    </source>
</evidence>
<evidence type="ECO:0000256" key="5">
    <source>
        <dbReference type="ARBA" id="ARBA00023242"/>
    </source>
</evidence>
<feature type="domain" description="BUB1 N-terminal" evidence="9">
    <location>
        <begin position="93"/>
        <end position="251"/>
    </location>
</feature>
<keyword evidence="4" id="KW-0995">Kinetochore</keyword>
<keyword evidence="3" id="KW-0158">Chromosome</keyword>
<dbReference type="PANTHER" id="PTHR14030:SF19">
    <property type="entry name" value="MITOTIC SPINDLE CHECKPOINT PROTEIN BUBR1"/>
    <property type="match status" value="1"/>
</dbReference>
<organism evidence="10 11">
    <name type="scientific">Canna indica</name>
    <name type="common">Indian-shot</name>
    <dbReference type="NCBI Taxonomy" id="4628"/>
    <lineage>
        <taxon>Eukaryota</taxon>
        <taxon>Viridiplantae</taxon>
        <taxon>Streptophyta</taxon>
        <taxon>Embryophyta</taxon>
        <taxon>Tracheophyta</taxon>
        <taxon>Spermatophyta</taxon>
        <taxon>Magnoliopsida</taxon>
        <taxon>Liliopsida</taxon>
        <taxon>Zingiberales</taxon>
        <taxon>Cannaceae</taxon>
        <taxon>Canna</taxon>
    </lineage>
</organism>
<comment type="subcellular location">
    <subcellularLocation>
        <location evidence="2">Chromosome</location>
        <location evidence="2">Centromere</location>
        <location evidence="2">Kinetochore</location>
    </subcellularLocation>
    <subcellularLocation>
        <location evidence="1">Nucleus</location>
    </subcellularLocation>
</comment>
<dbReference type="GO" id="GO:0004672">
    <property type="term" value="F:protein kinase activity"/>
    <property type="evidence" value="ECO:0007669"/>
    <property type="project" value="TreeGrafter"/>
</dbReference>
<evidence type="ECO:0000313" key="10">
    <source>
        <dbReference type="EMBL" id="WOK98108.1"/>
    </source>
</evidence>
<dbReference type="Gene3D" id="1.25.40.430">
    <property type="match status" value="1"/>
</dbReference>
<dbReference type="GO" id="GO:0051754">
    <property type="term" value="P:meiotic sister chromatid cohesion, centromeric"/>
    <property type="evidence" value="ECO:0007669"/>
    <property type="project" value="TreeGrafter"/>
</dbReference>
<keyword evidence="11" id="KW-1185">Reference proteome</keyword>
<evidence type="ECO:0000256" key="3">
    <source>
        <dbReference type="ARBA" id="ARBA00022454"/>
    </source>
</evidence>
<sequence>MEAAASLGVDVAELEAALMAADPETAFLLQQRLRRQDDEQSGGAATDGYEWELYKENVRPLKRGRNVKLLNQSLRSQSNPNLKASLLRTRRRMIEAIDEYQGEDPLHPWLECIKWVQESFPNGGESSGLVVMYEQCVRTFWHDERYKEDLRYLKVWMEYADNCADAEVIFNFLEANEIGQTHSIFYISYGKHLTTKNKFKKADEIFNLGLARKARPLEKLEAAYRAFLVHSTQKEHGNEEDMSDDTLSVRSFGTVLTSVQSRRQPAENPVLPKRKVALQRVDTNKPLSIYKDENSKANDHPLNLKRNEKSWNTLGSRVDRNKENAPVPEKWSSYKVPQKIVHRIGSATPSACINVYVDEECAEQPPAQPAKSSTLKLRKANSQNLKKEAEMLRDNPLRNFPLNSLR</sequence>
<reference evidence="10 11" key="1">
    <citation type="submission" date="2023-10" db="EMBL/GenBank/DDBJ databases">
        <title>Chromosome-scale genome assembly provides insights into flower coloration mechanisms of Canna indica.</title>
        <authorList>
            <person name="Li C."/>
        </authorList>
    </citation>
    <scope>NUCLEOTIDE SEQUENCE [LARGE SCALE GENOMIC DNA]</scope>
    <source>
        <tissue evidence="10">Flower</tissue>
    </source>
</reference>
<dbReference type="GO" id="GO:0000776">
    <property type="term" value="C:kinetochore"/>
    <property type="evidence" value="ECO:0007669"/>
    <property type="project" value="UniProtKB-KW"/>
</dbReference>
<keyword evidence="7" id="KW-0137">Centromere</keyword>
<dbReference type="EMBL" id="CP136891">
    <property type="protein sequence ID" value="WOK98108.1"/>
    <property type="molecule type" value="Genomic_DNA"/>
</dbReference>
<dbReference type="GO" id="GO:0007094">
    <property type="term" value="P:mitotic spindle assembly checkpoint signaling"/>
    <property type="evidence" value="ECO:0007669"/>
    <property type="project" value="InterPro"/>
</dbReference>
<evidence type="ECO:0000259" key="9">
    <source>
        <dbReference type="PROSITE" id="PS51489"/>
    </source>
</evidence>
<evidence type="ECO:0000256" key="8">
    <source>
        <dbReference type="SAM" id="MobiDB-lite"/>
    </source>
</evidence>
<feature type="compositionally biased region" description="Basic and acidic residues" evidence="8">
    <location>
        <begin position="387"/>
        <end position="396"/>
    </location>
</feature>
<dbReference type="Proteomes" id="UP001327560">
    <property type="component" value="Chromosome 2"/>
</dbReference>
<dbReference type="Pfam" id="PF08311">
    <property type="entry name" value="Mad3_BUB1_I"/>
    <property type="match status" value="1"/>
</dbReference>
<dbReference type="InterPro" id="IPR013212">
    <property type="entry name" value="Mad3/Bub1_I"/>
</dbReference>
<dbReference type="GO" id="GO:0005634">
    <property type="term" value="C:nucleus"/>
    <property type="evidence" value="ECO:0007669"/>
    <property type="project" value="UniProtKB-SubCell"/>
</dbReference>
<dbReference type="PANTHER" id="PTHR14030">
    <property type="entry name" value="MITOTIC CHECKPOINT SERINE/THREONINE-PROTEIN KINASE BUB1"/>
    <property type="match status" value="1"/>
</dbReference>
<evidence type="ECO:0000256" key="4">
    <source>
        <dbReference type="ARBA" id="ARBA00022838"/>
    </source>
</evidence>
<evidence type="ECO:0000256" key="7">
    <source>
        <dbReference type="ARBA" id="ARBA00023328"/>
    </source>
</evidence>
<evidence type="ECO:0000256" key="6">
    <source>
        <dbReference type="ARBA" id="ARBA00023306"/>
    </source>
</evidence>
<dbReference type="SMART" id="SM00777">
    <property type="entry name" value="Mad3_BUB1_I"/>
    <property type="match status" value="1"/>
</dbReference>
<evidence type="ECO:0000313" key="11">
    <source>
        <dbReference type="Proteomes" id="UP001327560"/>
    </source>
</evidence>